<gene>
    <name evidence="1" type="ORF">NUZ5A_20206</name>
</gene>
<comment type="caution">
    <text evidence="1">The sequence shown here is derived from an EMBL/GenBank/DDBJ whole genome shotgun (WGS) entry which is preliminary data.</text>
</comment>
<evidence type="ECO:0000313" key="1">
    <source>
        <dbReference type="EMBL" id="CAE6486817.1"/>
    </source>
</evidence>
<proteinExistence type="predicted"/>
<dbReference type="Proteomes" id="UP000655759">
    <property type="component" value="Unassembled WGS sequence"/>
</dbReference>
<reference evidence="1" key="1">
    <citation type="submission" date="2021-02" db="EMBL/GenBank/DDBJ databases">
        <authorList>
            <person name="Han P."/>
        </authorList>
    </citation>
    <scope>NUCLEOTIDE SEQUENCE</scope>
    <source>
        <strain evidence="1">Candidatus Nitrosotenuis uzonensis 5A</strain>
    </source>
</reference>
<accession>A0A812EXP5</accession>
<sequence>MVSPSSSNSTAAVPPSADTECERITCTFDTTPIFSDGPVFAASIAARSPARPEPTIIKSYSKESTMTIFCFKKSPKYVLKLDFSDRRMLIFIASDIASDDIRLAAARRKLRAKGLLKVLHPGAAAGKAAHWKGDHRCCRGTK</sequence>
<protein>
    <submittedName>
        <fullName evidence="1">Uncharacterized protein</fullName>
    </submittedName>
</protein>
<evidence type="ECO:0000313" key="2">
    <source>
        <dbReference type="Proteomes" id="UP000655759"/>
    </source>
</evidence>
<organism evidence="1 2">
    <name type="scientific">Candidatus Nitrosotenuis uzonensis</name>
    <dbReference type="NCBI Taxonomy" id="1407055"/>
    <lineage>
        <taxon>Archaea</taxon>
        <taxon>Nitrososphaerota</taxon>
        <taxon>Candidatus Nitrosotenuis</taxon>
    </lineage>
</organism>
<name>A0A812EXP5_9ARCH</name>
<dbReference type="EMBL" id="CAJNAQ010000002">
    <property type="protein sequence ID" value="CAE6486817.1"/>
    <property type="molecule type" value="Genomic_DNA"/>
</dbReference>
<dbReference type="AlphaFoldDB" id="A0A812EXP5"/>